<dbReference type="STRING" id="1454004.AW11_02514"/>
<keyword evidence="3" id="KW-1185">Reference proteome</keyword>
<dbReference type="Pfam" id="PF13847">
    <property type="entry name" value="Methyltransf_31"/>
    <property type="match status" value="1"/>
</dbReference>
<proteinExistence type="predicted"/>
<dbReference type="EMBL" id="JEMY01000034">
    <property type="protein sequence ID" value="EXI87386.1"/>
    <property type="molecule type" value="Genomic_DNA"/>
</dbReference>
<feature type="domain" description="Methyltransferase" evidence="1">
    <location>
        <begin position="100"/>
        <end position="202"/>
    </location>
</feature>
<dbReference type="PATRIC" id="fig|1454004.3.peg.2597"/>
<dbReference type="InterPro" id="IPR029063">
    <property type="entry name" value="SAM-dependent_MTases_sf"/>
</dbReference>
<gene>
    <name evidence="2" type="ORF">AW11_02514</name>
</gene>
<evidence type="ECO:0000259" key="1">
    <source>
        <dbReference type="Pfam" id="PF13847"/>
    </source>
</evidence>
<keyword evidence="2" id="KW-0489">Methyltransferase</keyword>
<evidence type="ECO:0000313" key="2">
    <source>
        <dbReference type="EMBL" id="EXI87386.1"/>
    </source>
</evidence>
<dbReference type="GO" id="GO:0008757">
    <property type="term" value="F:S-adenosylmethionine-dependent methyltransferase activity"/>
    <property type="evidence" value="ECO:0007669"/>
    <property type="project" value="InterPro"/>
</dbReference>
<dbReference type="CDD" id="cd02440">
    <property type="entry name" value="AdoMet_MTases"/>
    <property type="match status" value="1"/>
</dbReference>
<dbReference type="Proteomes" id="UP000022141">
    <property type="component" value="Unassembled WGS sequence"/>
</dbReference>
<keyword evidence="2" id="KW-0808">Transferase</keyword>
<dbReference type="SUPFAM" id="SSF53335">
    <property type="entry name" value="S-adenosyl-L-methionine-dependent methyltransferases"/>
    <property type="match status" value="1"/>
</dbReference>
<organism evidence="2 3">
    <name type="scientific">Accumulibacter regalis</name>
    <dbReference type="NCBI Taxonomy" id="522306"/>
    <lineage>
        <taxon>Bacteria</taxon>
        <taxon>Pseudomonadati</taxon>
        <taxon>Pseudomonadota</taxon>
        <taxon>Betaproteobacteria</taxon>
        <taxon>Candidatus Accumulibacter</taxon>
    </lineage>
</organism>
<accession>A0A011PIM0</accession>
<dbReference type="GO" id="GO:0032259">
    <property type="term" value="P:methylation"/>
    <property type="evidence" value="ECO:0007669"/>
    <property type="project" value="UniProtKB-KW"/>
</dbReference>
<sequence>MTTLDPTSRTCISCSSRDLLTLDTYKRFWHCCKACGTAISEERATYPLSMLPYADLKKSPVLDEEKMYDYFVEQVHIDWSEQEGQDFIRDYLEPSGVEVAGKNLLDISGGNGHFIRQIEKLGAHITLTEINKKTIQYARATHGFKVFEYNLNEHDLASLTQDKYDIVFARACIMFAHDLGKFVDEMSAVLSPGGQVMINHSVMPTLGVLLRTQLDEFSYFVLRQPESIIDAFVKRGFTLQHRADETDPGLYVYDHDLLPHWRWVYRLYEWRAIRAMAGNRHFAWPARDRRRSTLVFRHDV</sequence>
<protein>
    <submittedName>
        <fullName evidence="2">Bifunctional 3-demethylubiquinone-9 3-methyltransferase/ 2-octaprenyl-6-hydroxy phenol methylase</fullName>
    </submittedName>
</protein>
<dbReference type="AlphaFoldDB" id="A0A011PIM0"/>
<reference evidence="2" key="1">
    <citation type="submission" date="2014-02" db="EMBL/GenBank/DDBJ databases">
        <title>Expanding our view of genomic diversity in Candidatus Accumulibacter clades.</title>
        <authorList>
            <person name="Skennerton C.T."/>
            <person name="Barr J.J."/>
            <person name="Slater F.R."/>
            <person name="Bond P.L."/>
            <person name="Tyson G.W."/>
        </authorList>
    </citation>
    <scope>NUCLEOTIDE SEQUENCE [LARGE SCALE GENOMIC DNA]</scope>
</reference>
<comment type="caution">
    <text evidence="2">The sequence shown here is derived from an EMBL/GenBank/DDBJ whole genome shotgun (WGS) entry which is preliminary data.</text>
</comment>
<name>A0A011PIM0_ACCRE</name>
<evidence type="ECO:0000313" key="3">
    <source>
        <dbReference type="Proteomes" id="UP000022141"/>
    </source>
</evidence>
<dbReference type="InterPro" id="IPR025714">
    <property type="entry name" value="Methyltranfer_dom"/>
</dbReference>
<dbReference type="Gene3D" id="3.40.50.150">
    <property type="entry name" value="Vaccinia Virus protein VP39"/>
    <property type="match status" value="1"/>
</dbReference>